<accession>A0A4C1USG8</accession>
<evidence type="ECO:0000313" key="3">
    <source>
        <dbReference type="Proteomes" id="UP000299102"/>
    </source>
</evidence>
<gene>
    <name evidence="2" type="ORF">EVAR_22768_1</name>
</gene>
<keyword evidence="3" id="KW-1185">Reference proteome</keyword>
<protein>
    <submittedName>
        <fullName evidence="2">Uncharacterized protein</fullName>
    </submittedName>
</protein>
<name>A0A4C1USG8_EUMVA</name>
<reference evidence="2 3" key="1">
    <citation type="journal article" date="2019" name="Commun. Biol.">
        <title>The bagworm genome reveals a unique fibroin gene that provides high tensile strength.</title>
        <authorList>
            <person name="Kono N."/>
            <person name="Nakamura H."/>
            <person name="Ohtoshi R."/>
            <person name="Tomita M."/>
            <person name="Numata K."/>
            <person name="Arakawa K."/>
        </authorList>
    </citation>
    <scope>NUCLEOTIDE SEQUENCE [LARGE SCALE GENOMIC DNA]</scope>
</reference>
<dbReference type="EMBL" id="BGZK01000219">
    <property type="protein sequence ID" value="GBP29395.1"/>
    <property type="molecule type" value="Genomic_DNA"/>
</dbReference>
<organism evidence="2 3">
    <name type="scientific">Eumeta variegata</name>
    <name type="common">Bagworm moth</name>
    <name type="synonym">Eumeta japonica</name>
    <dbReference type="NCBI Taxonomy" id="151549"/>
    <lineage>
        <taxon>Eukaryota</taxon>
        <taxon>Metazoa</taxon>
        <taxon>Ecdysozoa</taxon>
        <taxon>Arthropoda</taxon>
        <taxon>Hexapoda</taxon>
        <taxon>Insecta</taxon>
        <taxon>Pterygota</taxon>
        <taxon>Neoptera</taxon>
        <taxon>Endopterygota</taxon>
        <taxon>Lepidoptera</taxon>
        <taxon>Glossata</taxon>
        <taxon>Ditrysia</taxon>
        <taxon>Tineoidea</taxon>
        <taxon>Psychidae</taxon>
        <taxon>Oiketicinae</taxon>
        <taxon>Eumeta</taxon>
    </lineage>
</organism>
<dbReference type="AlphaFoldDB" id="A0A4C1USG8"/>
<sequence>MERNRASFIIIIIAQPLASRNDWKGQIQIHRRERNYRREVQVLLWFGSNGSIEPAACGRPRWHNKIKPRGGAGPCGPGGARAPDPFEPFTTNPVERYARIRQPAAFHNLYSDFRERP</sequence>
<evidence type="ECO:0000313" key="2">
    <source>
        <dbReference type="EMBL" id="GBP29395.1"/>
    </source>
</evidence>
<dbReference type="Proteomes" id="UP000299102">
    <property type="component" value="Unassembled WGS sequence"/>
</dbReference>
<feature type="region of interest" description="Disordered" evidence="1">
    <location>
        <begin position="63"/>
        <end position="88"/>
    </location>
</feature>
<comment type="caution">
    <text evidence="2">The sequence shown here is derived from an EMBL/GenBank/DDBJ whole genome shotgun (WGS) entry which is preliminary data.</text>
</comment>
<feature type="compositionally biased region" description="Gly residues" evidence="1">
    <location>
        <begin position="70"/>
        <end position="79"/>
    </location>
</feature>
<proteinExistence type="predicted"/>
<evidence type="ECO:0000256" key="1">
    <source>
        <dbReference type="SAM" id="MobiDB-lite"/>
    </source>
</evidence>